<dbReference type="SUPFAM" id="SSF81631">
    <property type="entry name" value="PAP/OAS1 substrate-binding domain"/>
    <property type="match status" value="1"/>
</dbReference>
<dbReference type="RefSeq" id="WP_170177041.1">
    <property type="nucleotide sequence ID" value="NZ_RKQZ01000001.1"/>
</dbReference>
<evidence type="ECO:0008006" key="3">
    <source>
        <dbReference type="Google" id="ProtNLM"/>
    </source>
</evidence>
<gene>
    <name evidence="1" type="ORF">EDD34_2138</name>
</gene>
<keyword evidence="2" id="KW-1185">Reference proteome</keyword>
<dbReference type="SUPFAM" id="SSF81301">
    <property type="entry name" value="Nucleotidyltransferase"/>
    <property type="match status" value="1"/>
</dbReference>
<dbReference type="InterPro" id="IPR043519">
    <property type="entry name" value="NT_sf"/>
</dbReference>
<organism evidence="1 2">
    <name type="scientific">Myceligenerans xiligouense</name>
    <dbReference type="NCBI Taxonomy" id="253184"/>
    <lineage>
        <taxon>Bacteria</taxon>
        <taxon>Bacillati</taxon>
        <taxon>Actinomycetota</taxon>
        <taxon>Actinomycetes</taxon>
        <taxon>Micrococcales</taxon>
        <taxon>Promicromonosporaceae</taxon>
        <taxon>Myceligenerans</taxon>
    </lineage>
</organism>
<reference evidence="1 2" key="1">
    <citation type="submission" date="2018-11" db="EMBL/GenBank/DDBJ databases">
        <title>Sequencing the genomes of 1000 actinobacteria strains.</title>
        <authorList>
            <person name="Klenk H.-P."/>
        </authorList>
    </citation>
    <scope>NUCLEOTIDE SEQUENCE [LARGE SCALE GENOMIC DNA]</scope>
    <source>
        <strain evidence="1 2">DSM 15700</strain>
    </source>
</reference>
<dbReference type="EMBL" id="RKQZ01000001">
    <property type="protein sequence ID" value="RPF21507.1"/>
    <property type="molecule type" value="Genomic_DNA"/>
</dbReference>
<dbReference type="InterPro" id="IPR053445">
    <property type="entry name" value="CBASS_cN_synthase"/>
</dbReference>
<dbReference type="Gene3D" id="1.10.1410.20">
    <property type="entry name" value="2'-5'-oligoadenylate synthetase 1, domain 2"/>
    <property type="match status" value="1"/>
</dbReference>
<protein>
    <recommendedName>
        <fullName evidence="3">Nucleotidyltransferase</fullName>
    </recommendedName>
</protein>
<evidence type="ECO:0000313" key="2">
    <source>
        <dbReference type="Proteomes" id="UP000280501"/>
    </source>
</evidence>
<accession>A0A3N4YN22</accession>
<dbReference type="Proteomes" id="UP000280501">
    <property type="component" value="Unassembled WGS sequence"/>
</dbReference>
<dbReference type="Pfam" id="PF18144">
    <property type="entry name" value="SMODS"/>
    <property type="match status" value="1"/>
</dbReference>
<evidence type="ECO:0000313" key="1">
    <source>
        <dbReference type="EMBL" id="RPF21507.1"/>
    </source>
</evidence>
<name>A0A3N4YN22_9MICO</name>
<dbReference type="AlphaFoldDB" id="A0A3N4YN22"/>
<sequence>MHDHVTHADLKSFAVNRVNVPSETAKSRRQQVNHLRTRLESYIAAHPDYDLVKMRASGSVAKHTAIRSGSDADVAAYVRAAAVGGLSADETHLLEWLRDRCIEVYGETKDAEDFQISQHAVGITMKGTGLKIDVAPVLYEDEPDDRGYLVTRNGDRVLTSVTLHLEFLNKRAAVAGTEYKELIRLIKAFIARAKYENEALRFKSFLAELIVAHLWDNGWNGEALALTDYPRAFEQFLGYIVVTELKAPIVFTDYYNASDVGASYDPIQVWDPVNPQNNVASSYTEADRQRLVDRAAEALDQVAWAGTAPTKGAAVEAWQTLFGPTFPGA</sequence>
<comment type="caution">
    <text evidence="1">The sequence shown here is derived from an EMBL/GenBank/DDBJ whole genome shotgun (WGS) entry which is preliminary data.</text>
</comment>
<dbReference type="NCBIfam" id="NF041116">
    <property type="entry name" value="CBASS_cyclase_a"/>
    <property type="match status" value="1"/>
</dbReference>
<proteinExistence type="predicted"/>